<evidence type="ECO:0000313" key="2">
    <source>
        <dbReference type="Proteomes" id="UP001548587"/>
    </source>
</evidence>
<accession>A0ABV2CI22</accession>
<reference evidence="1 2" key="1">
    <citation type="submission" date="2024-06" db="EMBL/GenBank/DDBJ databases">
        <title>Burkholderia sola in Mexico.</title>
        <authorList>
            <person name="Estrada P."/>
        </authorList>
    </citation>
    <scope>NUCLEOTIDE SEQUENCE [LARGE SCALE GENOMIC DNA]</scope>
    <source>
        <strain evidence="1 2">CpTa8-5</strain>
    </source>
</reference>
<keyword evidence="2" id="KW-1185">Reference proteome</keyword>
<sequence length="42" mass="4766">MIGMFRRGALEFAEAPAGNGHRAGERPMLTEHLFETRFLLSF</sequence>
<name>A0ABV2CI22_9BURK</name>
<evidence type="ECO:0000313" key="1">
    <source>
        <dbReference type="EMBL" id="MET1478752.1"/>
    </source>
</evidence>
<dbReference type="RefSeq" id="WP_260436430.1">
    <property type="nucleotide sequence ID" value="NZ_JBEWCH010000035.1"/>
</dbReference>
<organism evidence="1 2">
    <name type="scientific">Burkholderia sola</name>
    <dbReference type="NCBI Taxonomy" id="2843302"/>
    <lineage>
        <taxon>Bacteria</taxon>
        <taxon>Pseudomonadati</taxon>
        <taxon>Pseudomonadota</taxon>
        <taxon>Betaproteobacteria</taxon>
        <taxon>Burkholderiales</taxon>
        <taxon>Burkholderiaceae</taxon>
        <taxon>Burkholderia</taxon>
        <taxon>Burkholderia cepacia complex</taxon>
    </lineage>
</organism>
<comment type="caution">
    <text evidence="1">The sequence shown here is derived from an EMBL/GenBank/DDBJ whole genome shotgun (WGS) entry which is preliminary data.</text>
</comment>
<dbReference type="EMBL" id="JBEWCH010000035">
    <property type="protein sequence ID" value="MET1478752.1"/>
    <property type="molecule type" value="Genomic_DNA"/>
</dbReference>
<dbReference type="Proteomes" id="UP001548587">
    <property type="component" value="Unassembled WGS sequence"/>
</dbReference>
<proteinExistence type="predicted"/>
<protein>
    <submittedName>
        <fullName evidence="1">Uncharacterized protein</fullName>
    </submittedName>
</protein>
<gene>
    <name evidence="1" type="ORF">ABXL37_31305</name>
</gene>